<name>A0ABT4ZFX4_9RHOB</name>
<protein>
    <submittedName>
        <fullName evidence="2">DUF1007 family protein</fullName>
    </submittedName>
</protein>
<keyword evidence="1" id="KW-0732">Signal</keyword>
<dbReference type="Proteomes" id="UP001165641">
    <property type="component" value="Unassembled WGS sequence"/>
</dbReference>
<gene>
    <name evidence="2" type="ORF">PAF17_12090</name>
</gene>
<evidence type="ECO:0000313" key="2">
    <source>
        <dbReference type="EMBL" id="MDB6178235.1"/>
    </source>
</evidence>
<dbReference type="Pfam" id="PF06226">
    <property type="entry name" value="DUF1007"/>
    <property type="match status" value="1"/>
</dbReference>
<reference evidence="2" key="1">
    <citation type="submission" date="2022-12" db="EMBL/GenBank/DDBJ databases">
        <title>Paracoccus onchidii sp. nov., isolated from a marine invertebrate from the South China Sea.</title>
        <authorList>
            <person name="Xu S."/>
            <person name="Liu Z."/>
            <person name="Xu Y."/>
        </authorList>
    </citation>
    <scope>NUCLEOTIDE SEQUENCE</scope>
    <source>
        <strain evidence="2">Z330</strain>
    </source>
</reference>
<sequence length="213" mass="23730">MHLPAAVLTLMLTATTAMAHPHVFVDVRGSFLLDEQQRLTALRIHWTYDAFTSLVLYDTLQLDDDGDGQLDADDLRKIERGETDWPQDYEGDTYLFIDGQKTALSRPRDAKAESLGDRIGVGFTLELETPVDLVGQTANLKIYDPIYYYAYSVTEDSGLEESNPDCDLRIAPFEPDGETSAIQAELAALSREEIPEDTEIGALFAENIYLTCA</sequence>
<dbReference type="EMBL" id="JAQBIE010000014">
    <property type="protein sequence ID" value="MDB6178235.1"/>
    <property type="molecule type" value="Genomic_DNA"/>
</dbReference>
<evidence type="ECO:0000313" key="3">
    <source>
        <dbReference type="Proteomes" id="UP001165641"/>
    </source>
</evidence>
<feature type="chain" id="PRO_5045764489" evidence="1">
    <location>
        <begin position="20"/>
        <end position="213"/>
    </location>
</feature>
<evidence type="ECO:0000256" key="1">
    <source>
        <dbReference type="SAM" id="SignalP"/>
    </source>
</evidence>
<feature type="signal peptide" evidence="1">
    <location>
        <begin position="1"/>
        <end position="19"/>
    </location>
</feature>
<organism evidence="2 3">
    <name type="scientific">Paracoccus onchidii</name>
    <dbReference type="NCBI Taxonomy" id="3017813"/>
    <lineage>
        <taxon>Bacteria</taxon>
        <taxon>Pseudomonadati</taxon>
        <taxon>Pseudomonadota</taxon>
        <taxon>Alphaproteobacteria</taxon>
        <taxon>Rhodobacterales</taxon>
        <taxon>Paracoccaceae</taxon>
        <taxon>Paracoccus</taxon>
    </lineage>
</organism>
<keyword evidence="3" id="KW-1185">Reference proteome</keyword>
<proteinExistence type="predicted"/>
<dbReference type="RefSeq" id="WP_271889357.1">
    <property type="nucleotide sequence ID" value="NZ_JAQBIE010000014.1"/>
</dbReference>
<accession>A0ABT4ZFX4</accession>
<dbReference type="PROSITE" id="PS00018">
    <property type="entry name" value="EF_HAND_1"/>
    <property type="match status" value="1"/>
</dbReference>
<dbReference type="InterPro" id="IPR018247">
    <property type="entry name" value="EF_Hand_1_Ca_BS"/>
</dbReference>
<comment type="caution">
    <text evidence="2">The sequence shown here is derived from an EMBL/GenBank/DDBJ whole genome shotgun (WGS) entry which is preliminary data.</text>
</comment>
<dbReference type="InterPro" id="IPR010412">
    <property type="entry name" value="DUF1007"/>
</dbReference>